<dbReference type="InParanoid" id="A0A0Q3FDD3"/>
<keyword evidence="4" id="KW-1185">Reference proteome</keyword>
<dbReference type="OrthoDB" id="618980at2759"/>
<sequence length="372" mass="41653">MAADNERRPDWLKLPYDLLEPIAQRSRDTLTGLTVFRSVCRTWRAAVGQAPRLLLPASQDSGAPPRAGSEHAFVFPLTHGWSVIVDARDASCRLSHLATRTTVTLPKINSYRHGSGSGSARYTVFFRSYLKFSDSFRFVLHLPPGTPPGSTDGLIIMMCHRWLLGDRIVSWQPKHAAAWTEMVGSYSSYDNADFAYSGGKMYCLESDYGVTNVFDAHTQKLLHRIGVPQPRPTSPVSSYVDFPRRNLDEFHYLNLVALPSKLILVRTSGTKSSELKGVDVFEVRSRSEDGEIAWRKVTCDNIGGNYDLFIDGHHATFSDNGTGSGTRIYCVLGRFEVPTTATYCYDMKDDKLECIYRSPANEFSTKPGWFLP</sequence>
<dbReference type="EnsemblPlants" id="KQJ97222">
    <property type="protein sequence ID" value="KQJ97222"/>
    <property type="gene ID" value="BRADI_3g29516v3"/>
</dbReference>
<name>A0A0Q3FDD3_BRADI</name>
<gene>
    <name evidence="2" type="ORF">BRADI_3g29516v3</name>
</gene>
<dbReference type="PANTHER" id="PTHR33110">
    <property type="entry name" value="F-BOX/KELCH-REPEAT PROTEIN-RELATED"/>
    <property type="match status" value="1"/>
</dbReference>
<protein>
    <recommendedName>
        <fullName evidence="1">KIB1-4 beta-propeller domain-containing protein</fullName>
    </recommendedName>
</protein>
<dbReference type="AlphaFoldDB" id="A0A0Q3FDD3"/>
<feature type="domain" description="KIB1-4 beta-propeller" evidence="1">
    <location>
        <begin position="74"/>
        <end position="330"/>
    </location>
</feature>
<evidence type="ECO:0000313" key="4">
    <source>
        <dbReference type="Proteomes" id="UP000008810"/>
    </source>
</evidence>
<reference evidence="2 3" key="1">
    <citation type="journal article" date="2010" name="Nature">
        <title>Genome sequencing and analysis of the model grass Brachypodium distachyon.</title>
        <authorList>
            <consortium name="International Brachypodium Initiative"/>
        </authorList>
    </citation>
    <scope>NUCLEOTIDE SEQUENCE [LARGE SCALE GENOMIC DNA]</scope>
    <source>
        <strain evidence="2 3">Bd21</strain>
    </source>
</reference>
<dbReference type="EMBL" id="CM000882">
    <property type="protein sequence ID" value="KQJ97222.1"/>
    <property type="molecule type" value="Genomic_DNA"/>
</dbReference>
<dbReference type="PANTHER" id="PTHR33110:SF89">
    <property type="entry name" value="DUF295 DOMAIN-CONTAINING PROTEIN"/>
    <property type="match status" value="1"/>
</dbReference>
<reference evidence="3" key="3">
    <citation type="submission" date="2018-08" db="UniProtKB">
        <authorList>
            <consortium name="EnsemblPlants"/>
        </authorList>
    </citation>
    <scope>IDENTIFICATION</scope>
    <source>
        <strain evidence="3">cv. Bd21</strain>
    </source>
</reference>
<dbReference type="InterPro" id="IPR005174">
    <property type="entry name" value="KIB1-4_b-propeller"/>
</dbReference>
<evidence type="ECO:0000259" key="1">
    <source>
        <dbReference type="Pfam" id="PF03478"/>
    </source>
</evidence>
<dbReference type="Pfam" id="PF03478">
    <property type="entry name" value="Beta-prop_KIB1-4"/>
    <property type="match status" value="1"/>
</dbReference>
<accession>A0A0Q3FDD3</accession>
<proteinExistence type="predicted"/>
<reference evidence="2" key="2">
    <citation type="submission" date="2017-06" db="EMBL/GenBank/DDBJ databases">
        <title>WGS assembly of Brachypodium distachyon.</title>
        <authorList>
            <consortium name="The International Brachypodium Initiative"/>
            <person name="Lucas S."/>
            <person name="Harmon-Smith M."/>
            <person name="Lail K."/>
            <person name="Tice H."/>
            <person name="Grimwood J."/>
            <person name="Bruce D."/>
            <person name="Barry K."/>
            <person name="Shu S."/>
            <person name="Lindquist E."/>
            <person name="Wang M."/>
            <person name="Pitluck S."/>
            <person name="Vogel J.P."/>
            <person name="Garvin D.F."/>
            <person name="Mockler T.C."/>
            <person name="Schmutz J."/>
            <person name="Rokhsar D."/>
            <person name="Bevan M.W."/>
        </authorList>
    </citation>
    <scope>NUCLEOTIDE SEQUENCE</scope>
    <source>
        <strain evidence="2">Bd21</strain>
    </source>
</reference>
<evidence type="ECO:0000313" key="3">
    <source>
        <dbReference type="EnsemblPlants" id="KQJ97222"/>
    </source>
</evidence>
<dbReference type="Gramene" id="KQJ97222">
    <property type="protein sequence ID" value="KQJ97222"/>
    <property type="gene ID" value="BRADI_3g29516v3"/>
</dbReference>
<evidence type="ECO:0000313" key="2">
    <source>
        <dbReference type="EMBL" id="KQJ97222.1"/>
    </source>
</evidence>
<dbReference type="FunCoup" id="A0A0Q3FDD3">
    <property type="interactions" value="492"/>
</dbReference>
<dbReference type="Proteomes" id="UP000008810">
    <property type="component" value="Chromosome 3"/>
</dbReference>
<organism evidence="2">
    <name type="scientific">Brachypodium distachyon</name>
    <name type="common">Purple false brome</name>
    <name type="synonym">Trachynia distachya</name>
    <dbReference type="NCBI Taxonomy" id="15368"/>
    <lineage>
        <taxon>Eukaryota</taxon>
        <taxon>Viridiplantae</taxon>
        <taxon>Streptophyta</taxon>
        <taxon>Embryophyta</taxon>
        <taxon>Tracheophyta</taxon>
        <taxon>Spermatophyta</taxon>
        <taxon>Magnoliopsida</taxon>
        <taxon>Liliopsida</taxon>
        <taxon>Poales</taxon>
        <taxon>Poaceae</taxon>
        <taxon>BOP clade</taxon>
        <taxon>Pooideae</taxon>
        <taxon>Stipodae</taxon>
        <taxon>Brachypodieae</taxon>
        <taxon>Brachypodium</taxon>
    </lineage>
</organism>